<comment type="similarity">
    <text evidence="2 6">Belongs to the FPP/GGPP synthase family.</text>
</comment>
<evidence type="ECO:0000256" key="2">
    <source>
        <dbReference type="ARBA" id="ARBA00006706"/>
    </source>
</evidence>
<evidence type="ECO:0000256" key="5">
    <source>
        <dbReference type="ARBA" id="ARBA00022842"/>
    </source>
</evidence>
<dbReference type="PROSITE" id="PS00723">
    <property type="entry name" value="POLYPRENYL_SYNTHASE_1"/>
    <property type="match status" value="1"/>
</dbReference>
<dbReference type="InterPro" id="IPR008949">
    <property type="entry name" value="Isoprenoid_synthase_dom_sf"/>
</dbReference>
<protein>
    <submittedName>
        <fullName evidence="7">Geranylgeranyl diphosphate synthase, type II</fullName>
    </submittedName>
</protein>
<dbReference type="Gene3D" id="1.10.600.10">
    <property type="entry name" value="Farnesyl Diphosphate Synthase"/>
    <property type="match status" value="1"/>
</dbReference>
<keyword evidence="4" id="KW-0479">Metal-binding</keyword>
<accession>A0A521ANY3</accession>
<comment type="cofactor">
    <cofactor evidence="1">
        <name>Mg(2+)</name>
        <dbReference type="ChEBI" id="CHEBI:18420"/>
    </cofactor>
</comment>
<evidence type="ECO:0000313" key="8">
    <source>
        <dbReference type="Proteomes" id="UP000317557"/>
    </source>
</evidence>
<keyword evidence="3 6" id="KW-0808">Transferase</keyword>
<name>A0A521ANY3_9BACT</name>
<evidence type="ECO:0000256" key="6">
    <source>
        <dbReference type="RuleBase" id="RU004466"/>
    </source>
</evidence>
<dbReference type="PANTHER" id="PTHR12001:SF85">
    <property type="entry name" value="SHORT CHAIN ISOPRENYL DIPHOSPHATE SYNTHASE"/>
    <property type="match status" value="1"/>
</dbReference>
<dbReference type="RefSeq" id="WP_142452800.1">
    <property type="nucleotide sequence ID" value="NZ_FXTP01000001.1"/>
</dbReference>
<dbReference type="GO" id="GO:0008299">
    <property type="term" value="P:isoprenoid biosynthetic process"/>
    <property type="evidence" value="ECO:0007669"/>
    <property type="project" value="InterPro"/>
</dbReference>
<dbReference type="GO" id="GO:0004659">
    <property type="term" value="F:prenyltransferase activity"/>
    <property type="evidence" value="ECO:0007669"/>
    <property type="project" value="InterPro"/>
</dbReference>
<dbReference type="SUPFAM" id="SSF48576">
    <property type="entry name" value="Terpenoid synthases"/>
    <property type="match status" value="1"/>
</dbReference>
<dbReference type="CDD" id="cd00685">
    <property type="entry name" value="Trans_IPPS_HT"/>
    <property type="match status" value="1"/>
</dbReference>
<dbReference type="EMBL" id="FXTP01000001">
    <property type="protein sequence ID" value="SMO36517.1"/>
    <property type="molecule type" value="Genomic_DNA"/>
</dbReference>
<reference evidence="7 8" key="1">
    <citation type="submission" date="2017-05" db="EMBL/GenBank/DDBJ databases">
        <authorList>
            <person name="Varghese N."/>
            <person name="Submissions S."/>
        </authorList>
    </citation>
    <scope>NUCLEOTIDE SEQUENCE [LARGE SCALE GENOMIC DNA]</scope>
    <source>
        <strain evidence="7 8">DSM 21985</strain>
    </source>
</reference>
<evidence type="ECO:0000256" key="1">
    <source>
        <dbReference type="ARBA" id="ARBA00001946"/>
    </source>
</evidence>
<dbReference type="InterPro" id="IPR000092">
    <property type="entry name" value="Polyprenyl_synt"/>
</dbReference>
<dbReference type="AlphaFoldDB" id="A0A521ANY3"/>
<keyword evidence="8" id="KW-1185">Reference proteome</keyword>
<gene>
    <name evidence="7" type="ORF">SAMN06265219_101288</name>
</gene>
<dbReference type="Pfam" id="PF00348">
    <property type="entry name" value="polyprenyl_synt"/>
    <property type="match status" value="1"/>
</dbReference>
<proteinExistence type="inferred from homology"/>
<dbReference type="OrthoDB" id="9805316at2"/>
<dbReference type="SFLD" id="SFLDS00005">
    <property type="entry name" value="Isoprenoid_Synthase_Type_I"/>
    <property type="match status" value="1"/>
</dbReference>
<evidence type="ECO:0000313" key="7">
    <source>
        <dbReference type="EMBL" id="SMO36517.1"/>
    </source>
</evidence>
<dbReference type="SFLD" id="SFLDG01017">
    <property type="entry name" value="Polyprenyl_Transferase_Like"/>
    <property type="match status" value="1"/>
</dbReference>
<dbReference type="PROSITE" id="PS00444">
    <property type="entry name" value="POLYPRENYL_SYNTHASE_2"/>
    <property type="match status" value="1"/>
</dbReference>
<organism evidence="7 8">
    <name type="scientific">Gracilimonas mengyeensis</name>
    <dbReference type="NCBI Taxonomy" id="1302730"/>
    <lineage>
        <taxon>Bacteria</taxon>
        <taxon>Pseudomonadati</taxon>
        <taxon>Balneolota</taxon>
        <taxon>Balneolia</taxon>
        <taxon>Balneolales</taxon>
        <taxon>Balneolaceae</taxon>
        <taxon>Gracilimonas</taxon>
    </lineage>
</organism>
<evidence type="ECO:0000256" key="4">
    <source>
        <dbReference type="ARBA" id="ARBA00022723"/>
    </source>
</evidence>
<dbReference type="GO" id="GO:0046872">
    <property type="term" value="F:metal ion binding"/>
    <property type="evidence" value="ECO:0007669"/>
    <property type="project" value="UniProtKB-KW"/>
</dbReference>
<dbReference type="Proteomes" id="UP000317557">
    <property type="component" value="Unassembled WGS sequence"/>
</dbReference>
<sequence length="331" mass="36900">MSKTNLHTQLLEKIETGLKALDLPGSPVSLYEPYRYALSVGGKRIRPILALVSCGLCKGKVDDALPAALALEILHNFTLVHDDIMDSAETRRGEPSVYKKWSEDVAILSGDVMFADAYKQLAFYGHSEEYSKEEFAAIHDVFTQSVITVCEGQALDMEFVDRDSVTRDEYLEMISGKTAALISGALEMGAIAAHASTEQREQLASLGVEMGLAFQIQDDLLDATANPEKFGKRPGGDIFEGKKTYLTIFALERANTSQQQLIRQVLDENEPTQERVDHVLDTMKELNVLDDVAAQVQKHYQKAGELLHSFADSEYKQELQNLLNFLQNRDH</sequence>
<dbReference type="InterPro" id="IPR033749">
    <property type="entry name" value="Polyprenyl_synt_CS"/>
</dbReference>
<evidence type="ECO:0000256" key="3">
    <source>
        <dbReference type="ARBA" id="ARBA00022679"/>
    </source>
</evidence>
<keyword evidence="5" id="KW-0460">Magnesium</keyword>
<dbReference type="PANTHER" id="PTHR12001">
    <property type="entry name" value="GERANYLGERANYL PYROPHOSPHATE SYNTHASE"/>
    <property type="match status" value="1"/>
</dbReference>